<gene>
    <name evidence="2" type="ORF">SAMIE_1016190</name>
</gene>
<evidence type="ECO:0000259" key="1">
    <source>
        <dbReference type="Pfam" id="PF00144"/>
    </source>
</evidence>
<evidence type="ECO:0000313" key="3">
    <source>
        <dbReference type="Proteomes" id="UP000279959"/>
    </source>
</evidence>
<dbReference type="KEGG" id="sami:SAMIE_1016190"/>
<keyword evidence="3" id="KW-1185">Reference proteome</keyword>
<accession>A0A494W4M1</accession>
<name>A0A494W4M1_9SPHN</name>
<reference evidence="2 3" key="1">
    <citation type="submission" date="2018-05" db="EMBL/GenBank/DDBJ databases">
        <title>Complete Genome Sequence of the Nonylphenol-Degrading Bacterium Sphingobium amiense DSM 16289T.</title>
        <authorList>
            <person name="Ootsuka M."/>
            <person name="Nishizawa T."/>
            <person name="Ohta H."/>
        </authorList>
    </citation>
    <scope>NUCLEOTIDE SEQUENCE [LARGE SCALE GENOMIC DNA]</scope>
    <source>
        <strain evidence="2 3">DSM 16289</strain>
    </source>
</reference>
<dbReference type="Gene3D" id="3.40.710.10">
    <property type="entry name" value="DD-peptidase/beta-lactamase superfamily"/>
    <property type="match status" value="1"/>
</dbReference>
<dbReference type="Proteomes" id="UP000279959">
    <property type="component" value="Chromosome"/>
</dbReference>
<dbReference type="InterPro" id="IPR012338">
    <property type="entry name" value="Beta-lactam/transpept-like"/>
</dbReference>
<dbReference type="PANTHER" id="PTHR46825">
    <property type="entry name" value="D-ALANYL-D-ALANINE-CARBOXYPEPTIDASE/ENDOPEPTIDASE AMPH"/>
    <property type="match status" value="1"/>
</dbReference>
<dbReference type="Pfam" id="PF00144">
    <property type="entry name" value="Beta-lactamase"/>
    <property type="match status" value="1"/>
</dbReference>
<organism evidence="2 3">
    <name type="scientific">Sphingobium amiense</name>
    <dbReference type="NCBI Taxonomy" id="135719"/>
    <lineage>
        <taxon>Bacteria</taxon>
        <taxon>Pseudomonadati</taxon>
        <taxon>Pseudomonadota</taxon>
        <taxon>Alphaproteobacteria</taxon>
        <taxon>Sphingomonadales</taxon>
        <taxon>Sphingomonadaceae</taxon>
        <taxon>Sphingobium</taxon>
    </lineage>
</organism>
<dbReference type="SUPFAM" id="SSF56601">
    <property type="entry name" value="beta-lactamase/transpeptidase-like"/>
    <property type="match status" value="1"/>
</dbReference>
<feature type="domain" description="Beta-lactamase-related" evidence="1">
    <location>
        <begin position="15"/>
        <end position="325"/>
    </location>
</feature>
<dbReference type="RefSeq" id="WP_162849044.1">
    <property type="nucleotide sequence ID" value="NZ_AP018664.1"/>
</dbReference>
<dbReference type="PANTHER" id="PTHR46825:SF9">
    <property type="entry name" value="BETA-LACTAMASE-RELATED DOMAIN-CONTAINING PROTEIN"/>
    <property type="match status" value="1"/>
</dbReference>
<dbReference type="InterPro" id="IPR050491">
    <property type="entry name" value="AmpC-like"/>
</dbReference>
<protein>
    <recommendedName>
        <fullName evidence="1">Beta-lactamase-related domain-containing protein</fullName>
    </recommendedName>
</protein>
<dbReference type="EMBL" id="AP018664">
    <property type="protein sequence ID" value="BBD98118.1"/>
    <property type="molecule type" value="Genomic_DNA"/>
</dbReference>
<sequence length="524" mass="56889">MTVAKIGTRFDEAEIDAIFAEFDQGHLPGVAVGIAVEGVPVYAKGFGLANMELPVVLTPRTRMRVGSSTKHFACLAYLLLCEDGLAGLDDEIGRYIPGLKPAVARAPMRALMTHTSGIRDPFWLTMAMHGVDRPVTDRQILAYYETIDDVDFAPGTRWGYNNGGYALLTAAIEKISGQPLEDVLRTRIFAPAGMHDTLLRRWDSDFVPNSAGLHFRDAQGVFSKTHMSMELSGAGGLVSTMADMLTWLRHMDAPVVGSAESWKQMLEPQRLTGGWSTRYGLGLFCETYRGVDVIHHPGDVMSGNSQMLKVPGARLDISIGTNRSDASASVLALKVIDAMVDGLAPVPETADYEKRTGAFVSRRDGRVVTLTAKDDFHLLAIDGGVAIPVAPDESGVLQLPAAAAFFQRSVRVEENAIVLSDFADEDRLEEVAIDESATVGTRVGHYRSEDFDLTVLVTEDGEGASASLRGRHGWADYRMTPVTADVWRIEQVGFSPIGGIMTFEAGALRLDFGPVHHIRLARIG</sequence>
<evidence type="ECO:0000313" key="2">
    <source>
        <dbReference type="EMBL" id="BBD98118.1"/>
    </source>
</evidence>
<dbReference type="InterPro" id="IPR001466">
    <property type="entry name" value="Beta-lactam-related"/>
</dbReference>
<dbReference type="AlphaFoldDB" id="A0A494W4M1"/>
<proteinExistence type="predicted"/>